<proteinExistence type="predicted"/>
<sequence length="154" mass="17099">MASINVDEWMEKLRFIADAAGKKTGEMVELSKYKMETVRVSGEIKRLHEKLGMEMYRLVKTNQSNSEAVETLTQQIDAQFARLDEIERTMVAMQNKQLCEHCGAVNPKDAVYCLKCGEKLCTEAPAADCCCESAEDSCCCTGTCGCCEEENAAE</sequence>
<gene>
    <name evidence="2" type="ORF">H6A12_02280</name>
</gene>
<comment type="caution">
    <text evidence="2">The sequence shown here is derived from an EMBL/GenBank/DDBJ whole genome shotgun (WGS) entry which is preliminary data.</text>
</comment>
<dbReference type="EMBL" id="JACJKY010000003">
    <property type="protein sequence ID" value="MBM6919988.1"/>
    <property type="molecule type" value="Genomic_DNA"/>
</dbReference>
<dbReference type="RefSeq" id="WP_204444346.1">
    <property type="nucleotide sequence ID" value="NZ_JACJKY010000003.1"/>
</dbReference>
<protein>
    <submittedName>
        <fullName evidence="2">Zinc-ribbon domain-containing protein</fullName>
    </submittedName>
</protein>
<evidence type="ECO:0000313" key="2">
    <source>
        <dbReference type="EMBL" id="MBM6919988.1"/>
    </source>
</evidence>
<dbReference type="Proteomes" id="UP000774750">
    <property type="component" value="Unassembled WGS sequence"/>
</dbReference>
<dbReference type="GO" id="GO:0006412">
    <property type="term" value="P:translation"/>
    <property type="evidence" value="ECO:0007669"/>
    <property type="project" value="InterPro"/>
</dbReference>
<dbReference type="InterPro" id="IPR011332">
    <property type="entry name" value="Ribosomal_zn-bd"/>
</dbReference>
<dbReference type="Gene3D" id="4.10.1060.50">
    <property type="match status" value="1"/>
</dbReference>
<evidence type="ECO:0000313" key="3">
    <source>
        <dbReference type="Proteomes" id="UP000774750"/>
    </source>
</evidence>
<reference evidence="2" key="2">
    <citation type="journal article" date="2021" name="Sci. Rep.">
        <title>The distribution of antibiotic resistance genes in chicken gut microbiota commensals.</title>
        <authorList>
            <person name="Juricova H."/>
            <person name="Matiasovicova J."/>
            <person name="Kubasova T."/>
            <person name="Cejkova D."/>
            <person name="Rychlik I."/>
        </authorList>
    </citation>
    <scope>NUCLEOTIDE SEQUENCE</scope>
    <source>
        <strain evidence="2">An559</strain>
    </source>
</reference>
<feature type="coiled-coil region" evidence="1">
    <location>
        <begin position="69"/>
        <end position="96"/>
    </location>
</feature>
<reference evidence="2" key="1">
    <citation type="submission" date="2020-08" db="EMBL/GenBank/DDBJ databases">
        <authorList>
            <person name="Cejkova D."/>
            <person name="Kubasova T."/>
            <person name="Jahodarova E."/>
            <person name="Rychlik I."/>
        </authorList>
    </citation>
    <scope>NUCLEOTIDE SEQUENCE</scope>
    <source>
        <strain evidence="2">An559</strain>
    </source>
</reference>
<dbReference type="SUPFAM" id="SSF57829">
    <property type="entry name" value="Zn-binding ribosomal proteins"/>
    <property type="match status" value="1"/>
</dbReference>
<dbReference type="InterPro" id="IPR038587">
    <property type="entry name" value="Ribosomal_eL40_sf"/>
</dbReference>
<evidence type="ECO:0000256" key="1">
    <source>
        <dbReference type="SAM" id="Coils"/>
    </source>
</evidence>
<organism evidence="2 3">
    <name type="scientific">Merdimmobilis hominis</name>
    <dbReference type="NCBI Taxonomy" id="2897707"/>
    <lineage>
        <taxon>Bacteria</taxon>
        <taxon>Bacillati</taxon>
        <taxon>Bacillota</taxon>
        <taxon>Clostridia</taxon>
        <taxon>Eubacteriales</taxon>
        <taxon>Oscillospiraceae</taxon>
        <taxon>Merdimmobilis</taxon>
    </lineage>
</organism>
<accession>A0A938X4T1</accession>
<keyword evidence="3" id="KW-1185">Reference proteome</keyword>
<keyword evidence="1" id="KW-0175">Coiled coil</keyword>
<dbReference type="AlphaFoldDB" id="A0A938X4T1"/>
<name>A0A938X4T1_9FIRM</name>